<feature type="region of interest" description="Disordered" evidence="2">
    <location>
        <begin position="245"/>
        <end position="267"/>
    </location>
</feature>
<sequence>MDLEVDPRETNSLKELAQSCAQQLHQIAQEEETREANVNARDGFWASRQSAEFNLWCSKIGVNSEGLRSIDVRLKDVPEICKLLQHLLQSLHHDLLALYQYDDGAHTQVGDTDNSQDDTGSGSEASSLSFASLSSSEDSQSNNTTDGPLEPGQKGRMELTKHISDTIDRLQGQARRIERAGAQHRRTRIELYRNKERPKQIYEGLKKLGIWKANDQFKAAPQIVKERMAESFARRRIRFEYIREHQKKRAKNGSAPPLKSNDGDTEAPIEQKKVVPIRSDNLVTTHPHDQRTLFSETVNTRYDLPPERRKKPRAESVRSIALRHPGFLPPPQIQGGKFQCPYCLLEFREREAENSRWSQHVMQDFEPYFCTVEDCEAPFDIPNSFDDLLDHLQSHVPVRHHIDEPDGEHREYLEKEFEHHIKSHGEVSDETMATMKEASRRKGAFLFDSCPFCGGYPDVLEKRFPDRDALDAQNELRKHIKQHMQEIALFLPPYRSDILDEDDDLKGSDVTRRRSKTDETIGDPDDFLEHCGREDCDDCKSAGEDLKALDPPEIQIEHTTKQGWTCCRCGNNYSGVNYCAHCEGHEKCQKCITYERDCSLDGNWTYLLDDKSVYDRSDVTDDDLFTDERLQPFIMSFAFRSLESIQLENKNDHNHPPQWVPASERADAVRRVAENHFDFREEIAQLHEHPPFATATNAEILRYLLVYYGFRPREASPALWIAAGNGQLDDARQLLANQKLFPPDNPHESLPKEDVQAENTYQDGKIDYKGHSENELDPTDIIYHDGVSYLIDALEHVDEGDRTEAFYEEAAIWIEWKTFDYETPQSERKSQRNFEDHTAVLKTLNEGDQAGQFRIPRCLGYFKETEIVLCGFVFEKPNSFDRVVSLRDLLTSTNADLPTLADRIRLMYLLYATIKHFHASRYAYYNIRSDSILFFRSNDPIEFLEFRITQPYMSGSAFSGAHLGDLRIGKDKRPTYAFPKHDLDDYIKMDEMHDLYSLGIVLLEIAHWKPLDEIIDISMISEELNHSREVRTKLLSLGEPHVLRDTAHVVGEIITGLIRACLEGVSDSDAFEKFQCMVQQEFPGTPSNDREQIHQSLDVEYVSDKQIKSALETQGRDSNRTNIAGTSSSAEDEEKQSAAMTSTQTSSQSRPDQIQTPPDSSDDDEPGHSIGNLRGLQEALQHIDVKRVPEPDSSGLAVDREEQGHDRDSPDPVATKPQHQHTEAPHETYSDVSSAYVSPYLDSFETDQPSPLLNAQNDPQHTHDPVKQFGQFNLNDSNAHISPSHSLAPEGRIRTVRPPSDGESEHLPRPKGILKRPTSKFPEENAPIREGVSLSKVSREESGIPAGARWTKIDRRLVDVAALEEAKERFEERLDFIVSDRHDEKDTVYPRRRSGRSYADTTYTDPSDTHDDKVIARRVDNDLYYDTYSYRDPPVIHTHGERARRQEREDLVDNAYSYTDPASMYRDTEPAWRVDRSQRSAREFGPPPSTRGFDRINARATSEVEPPSSPRTREYVIREHERPTSLLERPSIAIYDSHTHAPYSDRSRPKKVYNIEEKQPIISVNRPSRPTYNPGYHEDRQQRPSVLRIVDTPTTERERERERRMRSPVRVREPSPEVRERPRPIKKPEITISKSSGRAPGPPPMPQMFQRGETVLCISHSPSSQRLLRRSIVTDVRFNSNTKKYEYELKITENGADSKQKWVAEKDIRAM</sequence>
<dbReference type="Gene3D" id="1.10.510.10">
    <property type="entry name" value="Transferase(Phosphotransferase) domain 1"/>
    <property type="match status" value="1"/>
</dbReference>
<dbReference type="Pfam" id="PF26118">
    <property type="entry name" value="DUF8035"/>
    <property type="match status" value="1"/>
</dbReference>
<feature type="compositionally biased region" description="Polar residues" evidence="2">
    <location>
        <begin position="1150"/>
        <end position="1159"/>
    </location>
</feature>
<dbReference type="PROSITE" id="PS50011">
    <property type="entry name" value="PROTEIN_KINASE_DOM"/>
    <property type="match status" value="1"/>
</dbReference>
<name>A0A9W9CQM1_9PLEO</name>
<dbReference type="GO" id="GO:0004672">
    <property type="term" value="F:protein kinase activity"/>
    <property type="evidence" value="ECO:0007669"/>
    <property type="project" value="InterPro"/>
</dbReference>
<feature type="compositionally biased region" description="Basic and acidic residues" evidence="2">
    <location>
        <begin position="1198"/>
        <end position="1210"/>
    </location>
</feature>
<feature type="compositionally biased region" description="Polar residues" evidence="2">
    <location>
        <begin position="1270"/>
        <end position="1285"/>
    </location>
</feature>
<feature type="compositionally biased region" description="Basic and acidic residues" evidence="2">
    <location>
        <begin position="1594"/>
        <end position="1622"/>
    </location>
</feature>
<dbReference type="InterPro" id="IPR000719">
    <property type="entry name" value="Prot_kinase_dom"/>
</dbReference>
<dbReference type="PANTHER" id="PTHR37542:SF3">
    <property type="entry name" value="PRION-INHIBITION AND PROPAGATION HELO DOMAIN-CONTAINING PROTEIN"/>
    <property type="match status" value="1"/>
</dbReference>
<feature type="compositionally biased region" description="Basic and acidic residues" evidence="2">
    <location>
        <begin position="1220"/>
        <end position="1229"/>
    </location>
</feature>
<feature type="compositionally biased region" description="Polar residues" evidence="2">
    <location>
        <begin position="1120"/>
        <end position="1129"/>
    </location>
</feature>
<evidence type="ECO:0000256" key="2">
    <source>
        <dbReference type="SAM" id="MobiDB-lite"/>
    </source>
</evidence>
<evidence type="ECO:0000313" key="5">
    <source>
        <dbReference type="Proteomes" id="UP001140560"/>
    </source>
</evidence>
<evidence type="ECO:0000313" key="4">
    <source>
        <dbReference type="EMBL" id="KAJ4376386.1"/>
    </source>
</evidence>
<feature type="region of interest" description="Disordered" evidence="2">
    <location>
        <begin position="1187"/>
        <end position="1324"/>
    </location>
</feature>
<feature type="region of interest" description="Disordered" evidence="2">
    <location>
        <begin position="1110"/>
        <end position="1171"/>
    </location>
</feature>
<reference evidence="4" key="1">
    <citation type="submission" date="2022-10" db="EMBL/GenBank/DDBJ databases">
        <title>Tapping the CABI collections for fungal endophytes: first genome assemblies for Collariella, Neodidymelliopsis, Ascochyta clinopodiicola, Didymella pomorum, Didymosphaeria variabile, Neocosmospora piperis and Neocucurbitaria cava.</title>
        <authorList>
            <person name="Hill R."/>
        </authorList>
    </citation>
    <scope>NUCLEOTIDE SEQUENCE</scope>
    <source>
        <strain evidence="4">IMI 356814</strain>
    </source>
</reference>
<proteinExistence type="predicted"/>
<feature type="region of interest" description="Disordered" evidence="2">
    <location>
        <begin position="108"/>
        <end position="155"/>
    </location>
</feature>
<accession>A0A9W9CQM1</accession>
<protein>
    <recommendedName>
        <fullName evidence="3">Protein kinase domain-containing protein</fullName>
    </recommendedName>
</protein>
<dbReference type="OrthoDB" id="20872at2759"/>
<feature type="compositionally biased region" description="Basic and acidic residues" evidence="2">
    <location>
        <begin position="1472"/>
        <end position="1482"/>
    </location>
</feature>
<dbReference type="PANTHER" id="PTHR37542">
    <property type="entry name" value="HELO DOMAIN-CONTAINING PROTEIN-RELATED"/>
    <property type="match status" value="1"/>
</dbReference>
<dbReference type="Proteomes" id="UP001140560">
    <property type="component" value="Unassembled WGS sequence"/>
</dbReference>
<dbReference type="InterPro" id="IPR058348">
    <property type="entry name" value="DUF8035"/>
</dbReference>
<keyword evidence="1" id="KW-0175">Coiled coil</keyword>
<dbReference type="InterPro" id="IPR011009">
    <property type="entry name" value="Kinase-like_dom_sf"/>
</dbReference>
<organism evidence="4 5">
    <name type="scientific">Neocucurbitaria cava</name>
    <dbReference type="NCBI Taxonomy" id="798079"/>
    <lineage>
        <taxon>Eukaryota</taxon>
        <taxon>Fungi</taxon>
        <taxon>Dikarya</taxon>
        <taxon>Ascomycota</taxon>
        <taxon>Pezizomycotina</taxon>
        <taxon>Dothideomycetes</taxon>
        <taxon>Pleosporomycetidae</taxon>
        <taxon>Pleosporales</taxon>
        <taxon>Pleosporineae</taxon>
        <taxon>Cucurbitariaceae</taxon>
        <taxon>Neocucurbitaria</taxon>
    </lineage>
</organism>
<feature type="compositionally biased region" description="Low complexity" evidence="2">
    <location>
        <begin position="1137"/>
        <end position="1149"/>
    </location>
</feature>
<feature type="domain" description="Protein kinase" evidence="3">
    <location>
        <begin position="791"/>
        <end position="1083"/>
    </location>
</feature>
<dbReference type="SUPFAM" id="SSF56112">
    <property type="entry name" value="Protein kinase-like (PK-like)"/>
    <property type="match status" value="1"/>
</dbReference>
<feature type="compositionally biased region" description="Low complexity" evidence="2">
    <location>
        <begin position="118"/>
        <end position="144"/>
    </location>
</feature>
<feature type="region of interest" description="Disordered" evidence="2">
    <location>
        <begin position="1564"/>
        <end position="1622"/>
    </location>
</feature>
<evidence type="ECO:0000259" key="3">
    <source>
        <dbReference type="PROSITE" id="PS50011"/>
    </source>
</evidence>
<feature type="compositionally biased region" description="Polar residues" evidence="2">
    <location>
        <begin position="1246"/>
        <end position="1259"/>
    </location>
</feature>
<feature type="region of interest" description="Disordered" evidence="2">
    <location>
        <begin position="1472"/>
        <end position="1511"/>
    </location>
</feature>
<dbReference type="GO" id="GO:0005524">
    <property type="term" value="F:ATP binding"/>
    <property type="evidence" value="ECO:0007669"/>
    <property type="project" value="InterPro"/>
</dbReference>
<comment type="caution">
    <text evidence="4">The sequence shown here is derived from an EMBL/GenBank/DDBJ whole genome shotgun (WGS) entry which is preliminary data.</text>
</comment>
<dbReference type="EMBL" id="JAPEUY010000002">
    <property type="protein sequence ID" value="KAJ4376386.1"/>
    <property type="molecule type" value="Genomic_DNA"/>
</dbReference>
<gene>
    <name evidence="4" type="ORF">N0V83_001669</name>
</gene>
<evidence type="ECO:0000256" key="1">
    <source>
        <dbReference type="SAM" id="Coils"/>
    </source>
</evidence>
<keyword evidence="5" id="KW-1185">Reference proteome</keyword>
<feature type="coiled-coil region" evidence="1">
    <location>
        <begin position="1353"/>
        <end position="1380"/>
    </location>
</feature>